<feature type="transmembrane region" description="Helical" evidence="1">
    <location>
        <begin position="6"/>
        <end position="26"/>
    </location>
</feature>
<protein>
    <submittedName>
        <fullName evidence="2">Uncharacterized protein</fullName>
    </submittedName>
</protein>
<name>A0A1L3MV79_9BACI</name>
<evidence type="ECO:0000313" key="3">
    <source>
        <dbReference type="Proteomes" id="UP000181936"/>
    </source>
</evidence>
<dbReference type="EMBL" id="CP016020">
    <property type="protein sequence ID" value="APH06234.1"/>
    <property type="molecule type" value="Genomic_DNA"/>
</dbReference>
<dbReference type="Proteomes" id="UP000181936">
    <property type="component" value="Chromosome"/>
</dbReference>
<keyword evidence="1" id="KW-0472">Membrane</keyword>
<dbReference type="OrthoDB" id="2972540at2"/>
<dbReference type="AlphaFoldDB" id="A0A1L3MV79"/>
<evidence type="ECO:0000256" key="1">
    <source>
        <dbReference type="SAM" id="Phobius"/>
    </source>
</evidence>
<gene>
    <name evidence="2" type="ORF">A9C19_16710</name>
</gene>
<organism evidence="2 3">
    <name type="scientific">Bacillus weihaiensis</name>
    <dbReference type="NCBI Taxonomy" id="1547283"/>
    <lineage>
        <taxon>Bacteria</taxon>
        <taxon>Bacillati</taxon>
        <taxon>Bacillota</taxon>
        <taxon>Bacilli</taxon>
        <taxon>Bacillales</taxon>
        <taxon>Bacillaceae</taxon>
        <taxon>Bacillus</taxon>
    </lineage>
</organism>
<evidence type="ECO:0000313" key="2">
    <source>
        <dbReference type="EMBL" id="APH06234.1"/>
    </source>
</evidence>
<keyword evidence="1" id="KW-1133">Transmembrane helix</keyword>
<feature type="transmembrane region" description="Helical" evidence="1">
    <location>
        <begin position="33"/>
        <end position="51"/>
    </location>
</feature>
<keyword evidence="1" id="KW-0812">Transmembrane</keyword>
<proteinExistence type="predicted"/>
<keyword evidence="3" id="KW-1185">Reference proteome</keyword>
<sequence length="143" mass="17182">MHPIEFIEWIVASVILLVILAVSFYLKGKWKKIIQGLAVVYILSLSVFYLVRPYWIDFQLENKVGYLQTHLEQQYPEETWTFWTVPHREDGYESMNPYIIGVTFDKEPEVEYAYLVRNEKDIYQMGYSTENQYEENLLHLEDE</sequence>
<accession>A0A1L3MV79</accession>
<dbReference type="KEGG" id="bwh:A9C19_16710"/>
<reference evidence="2 3" key="1">
    <citation type="journal article" date="2016" name="Sci. Rep.">
        <title>Complete genome sequence and transcriptomic analysis of a novel marine strain Bacillus weihaiensis reveals the mechanism of brown algae degradation.</title>
        <authorList>
            <person name="Zhu Y."/>
            <person name="Chen P."/>
            <person name="Bao Y."/>
            <person name="Men Y."/>
            <person name="Zeng Y."/>
            <person name="Yang J."/>
            <person name="Sun J."/>
            <person name="Sun Y."/>
        </authorList>
    </citation>
    <scope>NUCLEOTIDE SEQUENCE [LARGE SCALE GENOMIC DNA]</scope>
    <source>
        <strain evidence="2 3">Alg07</strain>
    </source>
</reference>